<proteinExistence type="inferred from homology"/>
<dbReference type="Proteomes" id="UP000250918">
    <property type="component" value="Unassembled WGS sequence"/>
</dbReference>
<dbReference type="PANTHER" id="PTHR10264:SF19">
    <property type="entry name" value="AT06885P-RELATED"/>
    <property type="match status" value="1"/>
</dbReference>
<sequence>MLPTTFFPIAIGVFFVLIILWNSIKILNEYERGVIFRLGRLIGAKGPGIIFLIPIVDRLRRVDLRILTYDIPPQDIITKDNVSVKVNAVLYFNVVNPNDAINKVANFFEATSQIAQTTLRSVLGQVEMDDLLANREKINIELQKIIDNQTEPWGVKVSVVEVKNVDLPPEMTRAMAKQAEAERERRSKVIHAEGEYQASQKLADAANVIATAPNAMQLRFLQTLVEVSAEKNSTLIFPVPIDLLASFQKWLDKKAKE</sequence>
<keyword evidence="2" id="KW-1133">Transmembrane helix</keyword>
<comment type="caution">
    <text evidence="4">The sequence shown here is derived from an EMBL/GenBank/DDBJ whole genome shotgun (WGS) entry which is preliminary data.</text>
</comment>
<dbReference type="Gene3D" id="6.10.250.2090">
    <property type="match status" value="1"/>
</dbReference>
<dbReference type="InterPro" id="IPR001972">
    <property type="entry name" value="Stomatin_HflK_fam"/>
</dbReference>
<keyword evidence="2" id="KW-0472">Membrane</keyword>
<dbReference type="GO" id="GO:0005886">
    <property type="term" value="C:plasma membrane"/>
    <property type="evidence" value="ECO:0007669"/>
    <property type="project" value="InterPro"/>
</dbReference>
<comment type="similarity">
    <text evidence="1">Belongs to the band 7/mec-2 family.</text>
</comment>
<dbReference type="InterPro" id="IPR001107">
    <property type="entry name" value="Band_7"/>
</dbReference>
<dbReference type="PANTHER" id="PTHR10264">
    <property type="entry name" value="BAND 7 PROTEIN-RELATED"/>
    <property type="match status" value="1"/>
</dbReference>
<reference evidence="4 5" key="1">
    <citation type="journal article" date="2018" name="ISME J.">
        <title>A methanotrophic archaeon couples anaerobic oxidation of methane to Fe(III) reduction.</title>
        <authorList>
            <person name="Cai C."/>
            <person name="Leu A.O."/>
            <person name="Xie G.J."/>
            <person name="Guo J."/>
            <person name="Feng Y."/>
            <person name="Zhao J.X."/>
            <person name="Tyson G.W."/>
            <person name="Yuan Z."/>
            <person name="Hu S."/>
        </authorList>
    </citation>
    <scope>NUCLEOTIDE SEQUENCE [LARGE SCALE GENOMIC DNA]</scope>
    <source>
        <strain evidence="4">FeB_12</strain>
    </source>
</reference>
<dbReference type="GO" id="GO:0098552">
    <property type="term" value="C:side of membrane"/>
    <property type="evidence" value="ECO:0007669"/>
    <property type="project" value="UniProtKB-ARBA"/>
</dbReference>
<dbReference type="PRINTS" id="PR00721">
    <property type="entry name" value="STOMATIN"/>
</dbReference>
<evidence type="ECO:0000256" key="1">
    <source>
        <dbReference type="ARBA" id="ARBA00008164"/>
    </source>
</evidence>
<dbReference type="SMART" id="SM00244">
    <property type="entry name" value="PHB"/>
    <property type="match status" value="1"/>
</dbReference>
<evidence type="ECO:0000256" key="2">
    <source>
        <dbReference type="SAM" id="Phobius"/>
    </source>
</evidence>
<name>A0A855WXY6_9BACT</name>
<dbReference type="EMBL" id="PQAP01000206">
    <property type="protein sequence ID" value="PWB68331.1"/>
    <property type="molecule type" value="Genomic_DNA"/>
</dbReference>
<evidence type="ECO:0000313" key="4">
    <source>
        <dbReference type="EMBL" id="PWB68331.1"/>
    </source>
</evidence>
<feature type="transmembrane region" description="Helical" evidence="2">
    <location>
        <begin position="6"/>
        <end position="24"/>
    </location>
</feature>
<dbReference type="AlphaFoldDB" id="A0A855WXY6"/>
<dbReference type="SUPFAM" id="SSF117892">
    <property type="entry name" value="Band 7/SPFH domain"/>
    <property type="match status" value="1"/>
</dbReference>
<keyword evidence="2" id="KW-0812">Transmembrane</keyword>
<dbReference type="InterPro" id="IPR036013">
    <property type="entry name" value="Band_7/SPFH_dom_sf"/>
</dbReference>
<dbReference type="CDD" id="cd08826">
    <property type="entry name" value="SPFH_eoslipins_u1"/>
    <property type="match status" value="1"/>
</dbReference>
<organism evidence="4 5">
    <name type="scientific">candidate division GN15 bacterium</name>
    <dbReference type="NCBI Taxonomy" id="2072418"/>
    <lineage>
        <taxon>Bacteria</taxon>
        <taxon>candidate division GN15</taxon>
    </lineage>
</organism>
<accession>A0A855WXY6</accession>
<gene>
    <name evidence="4" type="ORF">C3F09_11885</name>
</gene>
<evidence type="ECO:0000259" key="3">
    <source>
        <dbReference type="SMART" id="SM00244"/>
    </source>
</evidence>
<protein>
    <recommendedName>
        <fullName evidence="3">Band 7 domain-containing protein</fullName>
    </recommendedName>
</protein>
<dbReference type="Gene3D" id="3.30.479.30">
    <property type="entry name" value="Band 7 domain"/>
    <property type="match status" value="1"/>
</dbReference>
<dbReference type="FunFam" id="3.30.479.30:FF:000004">
    <property type="entry name" value="Putative membrane protease family, stomatin"/>
    <property type="match status" value="1"/>
</dbReference>
<evidence type="ECO:0000313" key="5">
    <source>
        <dbReference type="Proteomes" id="UP000250918"/>
    </source>
</evidence>
<dbReference type="InterPro" id="IPR043202">
    <property type="entry name" value="Band-7_stomatin-like"/>
</dbReference>
<dbReference type="Pfam" id="PF01145">
    <property type="entry name" value="Band_7"/>
    <property type="match status" value="1"/>
</dbReference>
<feature type="domain" description="Band 7" evidence="3">
    <location>
        <begin position="22"/>
        <end position="179"/>
    </location>
</feature>